<evidence type="ECO:0000256" key="2">
    <source>
        <dbReference type="ARBA" id="ARBA00022643"/>
    </source>
</evidence>
<reference evidence="7 8" key="1">
    <citation type="submission" date="2017-12" db="EMBL/GenBank/DDBJ databases">
        <title>Anaerobic carbon monoxide metabolism by Pleomorphomonas carboxyditropha sp. nov., a new mesophilic hydrogenogenic carboxidotroph.</title>
        <authorList>
            <person name="Esquivel-Elizondo S."/>
            <person name="Krajmalnik-Brown R."/>
        </authorList>
    </citation>
    <scope>NUCLEOTIDE SEQUENCE [LARGE SCALE GENOMIC DNA]</scope>
    <source>
        <strain evidence="7 8">R5-392</strain>
    </source>
</reference>
<dbReference type="OrthoDB" id="9784375at2"/>
<dbReference type="HAMAP" id="MF_01204">
    <property type="entry name" value="Oxidoreductase_RutE_HadB"/>
    <property type="match status" value="1"/>
</dbReference>
<keyword evidence="3 5" id="KW-0521">NADP</keyword>
<dbReference type="InterPro" id="IPR023936">
    <property type="entry name" value="RutE-like"/>
</dbReference>
<feature type="domain" description="Nitroreductase" evidence="6">
    <location>
        <begin position="18"/>
        <end position="174"/>
    </location>
</feature>
<evidence type="ECO:0000313" key="7">
    <source>
        <dbReference type="EMBL" id="PKR89496.1"/>
    </source>
</evidence>
<dbReference type="Gene3D" id="3.40.109.10">
    <property type="entry name" value="NADH Oxidase"/>
    <property type="match status" value="1"/>
</dbReference>
<dbReference type="AlphaFoldDB" id="A0A1I4T8F7"/>
<keyword evidence="1 5" id="KW-0285">Flavoprotein</keyword>
<dbReference type="Pfam" id="PF00881">
    <property type="entry name" value="Nitroreductase"/>
    <property type="match status" value="1"/>
</dbReference>
<comment type="caution">
    <text evidence="7">The sequence shown here is derived from an EMBL/GenBank/DDBJ whole genome shotgun (WGS) entry which is preliminary data.</text>
</comment>
<dbReference type="PANTHER" id="PTHR43543">
    <property type="entry name" value="MALONIC SEMIALDEHYDE REDUCTASE RUTE-RELATED"/>
    <property type="match status" value="1"/>
</dbReference>
<dbReference type="SUPFAM" id="SSF55469">
    <property type="entry name" value="FMN-dependent nitroreductase-like"/>
    <property type="match status" value="1"/>
</dbReference>
<dbReference type="InterPro" id="IPR050461">
    <property type="entry name" value="Nitroreductase_HadB/RutE"/>
</dbReference>
<evidence type="ECO:0000256" key="4">
    <source>
        <dbReference type="ARBA" id="ARBA00023002"/>
    </source>
</evidence>
<gene>
    <name evidence="7" type="ORF">CXZ10_08960</name>
</gene>
<dbReference type="EMBL" id="PJNW01000005">
    <property type="protein sequence ID" value="PKR89496.1"/>
    <property type="molecule type" value="Genomic_DNA"/>
</dbReference>
<protein>
    <recommendedName>
        <fullName evidence="5">Putative NADH dehydrogenase/NAD(P)H nitroreductase CXZ10_08960</fullName>
        <ecNumber evidence="5">1.-.-.-</ecNumber>
    </recommendedName>
</protein>
<keyword evidence="2 5" id="KW-0288">FMN</keyword>
<sequence length="197" mass="21493">MSALLADDTLDRLFRDGRSYNGFLDKPVSDQTLKTLAELVSFGPTEANTLPGRFVFVKSPEAREKLLAAMAPGNQAKTKTAPVSIVAGYDLDFYENLPKTFPHADARSWYAGSPDERLQFSALRSASLQVGYLTMAARALGLDVGPMAGFDAAALDAAFFPDSRVRTFLVLNLGYGDKSSLFPRLPRLAFDEYARIA</sequence>
<keyword evidence="5" id="KW-0520">NAD</keyword>
<proteinExistence type="inferred from homology"/>
<dbReference type="PANTHER" id="PTHR43543:SF1">
    <property type="entry name" value="MALONIC SEMIALDEHYDE REDUCTASE RUTE-RELATED"/>
    <property type="match status" value="1"/>
</dbReference>
<evidence type="ECO:0000259" key="6">
    <source>
        <dbReference type="Pfam" id="PF00881"/>
    </source>
</evidence>
<evidence type="ECO:0000256" key="3">
    <source>
        <dbReference type="ARBA" id="ARBA00022857"/>
    </source>
</evidence>
<accession>A0A1I4T8F7</accession>
<dbReference type="GO" id="GO:0016491">
    <property type="term" value="F:oxidoreductase activity"/>
    <property type="evidence" value="ECO:0007669"/>
    <property type="project" value="UniProtKB-UniRule"/>
</dbReference>
<dbReference type="Proteomes" id="UP000233491">
    <property type="component" value="Unassembled WGS sequence"/>
</dbReference>
<name>A0A1I4T8F7_9HYPH</name>
<keyword evidence="4 5" id="KW-0560">Oxidoreductase</keyword>
<evidence type="ECO:0000256" key="5">
    <source>
        <dbReference type="HAMAP-Rule" id="MF_01204"/>
    </source>
</evidence>
<dbReference type="NCBIfam" id="NF003768">
    <property type="entry name" value="PRK05365.1"/>
    <property type="match status" value="1"/>
</dbReference>
<dbReference type="InterPro" id="IPR029479">
    <property type="entry name" value="Nitroreductase"/>
</dbReference>
<dbReference type="RefSeq" id="WP_101288805.1">
    <property type="nucleotide sequence ID" value="NZ_FOUQ01000005.1"/>
</dbReference>
<evidence type="ECO:0000256" key="1">
    <source>
        <dbReference type="ARBA" id="ARBA00022630"/>
    </source>
</evidence>
<evidence type="ECO:0000313" key="8">
    <source>
        <dbReference type="Proteomes" id="UP000233491"/>
    </source>
</evidence>
<dbReference type="EC" id="1.-.-.-" evidence="5"/>
<organism evidence="7 8">
    <name type="scientific">Pleomorphomonas diazotrophica</name>
    <dbReference type="NCBI Taxonomy" id="1166257"/>
    <lineage>
        <taxon>Bacteria</taxon>
        <taxon>Pseudomonadati</taxon>
        <taxon>Pseudomonadota</taxon>
        <taxon>Alphaproteobacteria</taxon>
        <taxon>Hyphomicrobiales</taxon>
        <taxon>Pleomorphomonadaceae</taxon>
        <taxon>Pleomorphomonas</taxon>
    </lineage>
</organism>
<comment type="similarity">
    <text evidence="5">Belongs to the nitroreductase family. HadB/RutE subfamily.</text>
</comment>
<comment type="cofactor">
    <cofactor evidence="5">
        <name>FMN</name>
        <dbReference type="ChEBI" id="CHEBI:58210"/>
    </cofactor>
</comment>
<keyword evidence="8" id="KW-1185">Reference proteome</keyword>
<dbReference type="InterPro" id="IPR000415">
    <property type="entry name" value="Nitroreductase-like"/>
</dbReference>